<dbReference type="Proteomes" id="UP000002495">
    <property type="component" value="Chromosome"/>
</dbReference>
<proteinExistence type="predicted"/>
<reference evidence="1 2" key="1">
    <citation type="journal article" date="2003" name="Proc. Natl. Acad. Sci. U.S.A.">
        <title>The complete genome sequence of the carcinogenic bacterium Helicobacter hepaticus.</title>
        <authorList>
            <person name="Suerbaum S."/>
            <person name="Josenhans C."/>
            <person name="Sterzenbach T."/>
            <person name="Drescher B."/>
            <person name="Brandt P."/>
            <person name="Bell M."/>
            <person name="Droege M."/>
            <person name="Fartmann B."/>
            <person name="Fischer H.-P."/>
            <person name="Ge Z."/>
            <person name="Hoerster A."/>
            <person name="Holland R."/>
            <person name="Klein K."/>
            <person name="Koenig J."/>
            <person name="Macko L."/>
            <person name="Mendz G.L."/>
            <person name="Nyakatura G."/>
            <person name="Schauer D.B."/>
            <person name="Shen Z."/>
            <person name="Weber J."/>
            <person name="Frosch M."/>
            <person name="Fox J.G."/>
        </authorList>
    </citation>
    <scope>NUCLEOTIDE SEQUENCE [LARGE SCALE GENOMIC DNA]</scope>
    <source>
        <strain evidence="2">ATCC 51449 / 3B1</strain>
    </source>
</reference>
<dbReference type="AlphaFoldDB" id="Q7VJF5"/>
<organism evidence="1 2">
    <name type="scientific">Helicobacter hepaticus (strain ATCC 51449 / 3B1)</name>
    <dbReference type="NCBI Taxonomy" id="235279"/>
    <lineage>
        <taxon>Bacteria</taxon>
        <taxon>Pseudomonadati</taxon>
        <taxon>Campylobacterota</taxon>
        <taxon>Epsilonproteobacteria</taxon>
        <taxon>Campylobacterales</taxon>
        <taxon>Helicobacteraceae</taxon>
        <taxon>Helicobacter</taxon>
    </lineage>
</organism>
<evidence type="ECO:0000313" key="2">
    <source>
        <dbReference type="Proteomes" id="UP000002495"/>
    </source>
</evidence>
<accession>Q7VJF5</accession>
<dbReference type="RefSeq" id="WP_011115132.1">
    <property type="nucleotide sequence ID" value="NC_004917.1"/>
</dbReference>
<name>Q7VJF5_HELHP</name>
<protein>
    <submittedName>
        <fullName evidence="1">Uncharacterized protein</fullName>
    </submittedName>
</protein>
<gene>
    <name evidence="1" type="ordered locus">HH_0288</name>
</gene>
<dbReference type="STRING" id="235279.HH_0288"/>
<keyword evidence="2" id="KW-1185">Reference proteome</keyword>
<sequence>MRFKPISPLNSFSTEALTEIFKHIKSPINVDIAQSCEELSDEMLLQHYYYLNPFTKESKEEQIKSTLAFLREERCSIYPFEKSVNGTKQRYWLVMQPWVQ</sequence>
<dbReference type="KEGG" id="hhe:HH_0288"/>
<dbReference type="HOGENOM" id="CLU_2301951_0_0_7"/>
<evidence type="ECO:0000313" key="1">
    <source>
        <dbReference type="EMBL" id="AAP76885.1"/>
    </source>
</evidence>
<dbReference type="EMBL" id="AE017125">
    <property type="protein sequence ID" value="AAP76885.1"/>
    <property type="molecule type" value="Genomic_DNA"/>
</dbReference>